<dbReference type="InterPro" id="IPR013332">
    <property type="entry name" value="KPR_N"/>
</dbReference>
<dbReference type="OrthoDB" id="3753531at2759"/>
<comment type="caution">
    <text evidence="2">The sequence shown here is derived from an EMBL/GenBank/DDBJ whole genome shotgun (WGS) entry which is preliminary data.</text>
</comment>
<dbReference type="EMBL" id="JAPQKS010000001">
    <property type="protein sequence ID" value="KAJ5249178.1"/>
    <property type="molecule type" value="Genomic_DNA"/>
</dbReference>
<dbReference type="InterPro" id="IPR036291">
    <property type="entry name" value="NAD(P)-bd_dom_sf"/>
</dbReference>
<dbReference type="RefSeq" id="XP_058335957.1">
    <property type="nucleotide sequence ID" value="XM_058469926.1"/>
</dbReference>
<feature type="domain" description="Ketopantoate reductase N-terminal" evidence="1">
    <location>
        <begin position="9"/>
        <end position="90"/>
    </location>
</feature>
<dbReference type="SUPFAM" id="SSF51735">
    <property type="entry name" value="NAD(P)-binding Rossmann-fold domains"/>
    <property type="match status" value="1"/>
</dbReference>
<dbReference type="Gene3D" id="3.40.50.720">
    <property type="entry name" value="NAD(P)-binding Rossmann-like Domain"/>
    <property type="match status" value="1"/>
</dbReference>
<evidence type="ECO:0000313" key="3">
    <source>
        <dbReference type="Proteomes" id="UP001150941"/>
    </source>
</evidence>
<evidence type="ECO:0000259" key="1">
    <source>
        <dbReference type="Pfam" id="PF02558"/>
    </source>
</evidence>
<proteinExistence type="predicted"/>
<name>A0A9W9PKL6_9EURO</name>
<accession>A0A9W9PKL6</accession>
<reference evidence="2" key="2">
    <citation type="journal article" date="2023" name="IMA Fungus">
        <title>Comparative genomic study of the Penicillium genus elucidates a diverse pangenome and 15 lateral gene transfer events.</title>
        <authorList>
            <person name="Petersen C."/>
            <person name="Sorensen T."/>
            <person name="Nielsen M.R."/>
            <person name="Sondergaard T.E."/>
            <person name="Sorensen J.L."/>
            <person name="Fitzpatrick D.A."/>
            <person name="Frisvad J.C."/>
            <person name="Nielsen K.L."/>
        </authorList>
    </citation>
    <scope>NUCLEOTIDE SEQUENCE</scope>
    <source>
        <strain evidence="2">IBT 19713</strain>
    </source>
</reference>
<sequence>MSKVQTPNVLVVGAGSMGMVVGYFLTRAHAQVTYLVRPNRAEELDRTQQLYCYDDNSLKHYHSYKVLTDPSEISKESYEYVIVALDAASLQNEEGRALVRSMGAAFRDTSTKFVLGTVAIGIRDWFLETSGLDATRVTLGLMPIHAYPTDRAILEVHAPTNPALIVQADVAYTDRMGAGFVVLDTAPEVAKPFAELYNQCGVSTASVVPEQDTMTNVDSLLAVMVASELVDWPRLAELPAHKELWGVTTAAVKEIRSLGVHGEPGLRAAESTTEESLARSMKVWEKSMLPFDLQGFNQFHHGAKVKKQDRLHLRTCVSIGEAEGKPMLGLKDLLGRVERHDQE</sequence>
<dbReference type="GeneID" id="83197229"/>
<reference evidence="2" key="1">
    <citation type="submission" date="2022-11" db="EMBL/GenBank/DDBJ databases">
        <authorList>
            <person name="Petersen C."/>
        </authorList>
    </citation>
    <scope>NUCLEOTIDE SEQUENCE</scope>
    <source>
        <strain evidence="2">IBT 19713</strain>
    </source>
</reference>
<organism evidence="2 3">
    <name type="scientific">Penicillium chermesinum</name>
    <dbReference type="NCBI Taxonomy" id="63820"/>
    <lineage>
        <taxon>Eukaryota</taxon>
        <taxon>Fungi</taxon>
        <taxon>Dikarya</taxon>
        <taxon>Ascomycota</taxon>
        <taxon>Pezizomycotina</taxon>
        <taxon>Eurotiomycetes</taxon>
        <taxon>Eurotiomycetidae</taxon>
        <taxon>Eurotiales</taxon>
        <taxon>Aspergillaceae</taxon>
        <taxon>Penicillium</taxon>
    </lineage>
</organism>
<evidence type="ECO:0000313" key="2">
    <source>
        <dbReference type="EMBL" id="KAJ5249178.1"/>
    </source>
</evidence>
<dbReference type="Pfam" id="PF02558">
    <property type="entry name" value="ApbA"/>
    <property type="match status" value="1"/>
</dbReference>
<gene>
    <name evidence="2" type="ORF">N7468_000629</name>
</gene>
<keyword evidence="3" id="KW-1185">Reference proteome</keyword>
<dbReference type="Proteomes" id="UP001150941">
    <property type="component" value="Unassembled WGS sequence"/>
</dbReference>
<dbReference type="AlphaFoldDB" id="A0A9W9PKL6"/>
<protein>
    <recommendedName>
        <fullName evidence="1">Ketopantoate reductase N-terminal domain-containing protein</fullName>
    </recommendedName>
</protein>